<dbReference type="PROSITE" id="PS50157">
    <property type="entry name" value="ZINC_FINGER_C2H2_2"/>
    <property type="match status" value="1"/>
</dbReference>
<evidence type="ECO:0000259" key="3">
    <source>
        <dbReference type="PROSITE" id="PS50157"/>
    </source>
</evidence>
<gene>
    <name evidence="5" type="primary">LOC105140156</name>
</gene>
<proteinExistence type="predicted"/>
<reference evidence="5" key="1">
    <citation type="submission" date="2025-08" db="UniProtKB">
        <authorList>
            <consortium name="RefSeq"/>
        </authorList>
    </citation>
    <scope>IDENTIFICATION</scope>
</reference>
<dbReference type="KEGG" id="peu:105140156"/>
<evidence type="ECO:0000313" key="4">
    <source>
        <dbReference type="Proteomes" id="UP000694918"/>
    </source>
</evidence>
<evidence type="ECO:0000256" key="2">
    <source>
        <dbReference type="SAM" id="MobiDB-lite"/>
    </source>
</evidence>
<dbReference type="AlphaFoldDB" id="A0AAJ6VCS7"/>
<name>A0AAJ6VCS7_POPEU</name>
<keyword evidence="1" id="KW-0863">Zinc-finger</keyword>
<sequence>MGVHDPSKNPTGYPKFGSSCSSICSFKAVVHGNTRVVHRADNSPESSTVGQETGLLSRKDVSAGSSSTRSLAGSGRSNGGVTHLSSSRGMQFRKLSGCYECHMIVEPSRYPSARTTISACTQCGEVFPKIESLELHQKVRHAGKFYFHLNYREIYH</sequence>
<feature type="region of interest" description="Disordered" evidence="2">
    <location>
        <begin position="37"/>
        <end position="86"/>
    </location>
</feature>
<evidence type="ECO:0000313" key="5">
    <source>
        <dbReference type="RefSeq" id="XP_011045167.1"/>
    </source>
</evidence>
<dbReference type="GO" id="GO:0008270">
    <property type="term" value="F:zinc ion binding"/>
    <property type="evidence" value="ECO:0007669"/>
    <property type="project" value="UniProtKB-KW"/>
</dbReference>
<dbReference type="GeneID" id="105140156"/>
<protein>
    <submittedName>
        <fullName evidence="5">Uncharacterized protein LOC105140156</fullName>
    </submittedName>
</protein>
<keyword evidence="4" id="KW-1185">Reference proteome</keyword>
<organism evidence="4 5">
    <name type="scientific">Populus euphratica</name>
    <name type="common">Euphrates poplar</name>
    <dbReference type="NCBI Taxonomy" id="75702"/>
    <lineage>
        <taxon>Eukaryota</taxon>
        <taxon>Viridiplantae</taxon>
        <taxon>Streptophyta</taxon>
        <taxon>Embryophyta</taxon>
        <taxon>Tracheophyta</taxon>
        <taxon>Spermatophyta</taxon>
        <taxon>Magnoliopsida</taxon>
        <taxon>eudicotyledons</taxon>
        <taxon>Gunneridae</taxon>
        <taxon>Pentapetalae</taxon>
        <taxon>rosids</taxon>
        <taxon>fabids</taxon>
        <taxon>Malpighiales</taxon>
        <taxon>Salicaceae</taxon>
        <taxon>Saliceae</taxon>
        <taxon>Populus</taxon>
    </lineage>
</organism>
<accession>A0AAJ6VCS7</accession>
<feature type="domain" description="C2H2-type" evidence="3">
    <location>
        <begin position="118"/>
        <end position="146"/>
    </location>
</feature>
<keyword evidence="1" id="KW-0479">Metal-binding</keyword>
<dbReference type="RefSeq" id="XP_011045167.1">
    <property type="nucleotide sequence ID" value="XM_011046865.1"/>
</dbReference>
<evidence type="ECO:0000256" key="1">
    <source>
        <dbReference type="PROSITE-ProRule" id="PRU00042"/>
    </source>
</evidence>
<dbReference type="Proteomes" id="UP000694918">
    <property type="component" value="Unplaced"/>
</dbReference>
<dbReference type="InterPro" id="IPR013087">
    <property type="entry name" value="Znf_C2H2_type"/>
</dbReference>
<dbReference type="PROSITE" id="PS00028">
    <property type="entry name" value="ZINC_FINGER_C2H2_1"/>
    <property type="match status" value="1"/>
</dbReference>
<keyword evidence="1" id="KW-0862">Zinc</keyword>